<dbReference type="Pfam" id="PF16984">
    <property type="entry name" value="Grp7_allergen"/>
    <property type="match status" value="1"/>
</dbReference>
<dbReference type="Proteomes" id="UP000789524">
    <property type="component" value="Unassembled WGS sequence"/>
</dbReference>
<keyword evidence="2" id="KW-1185">Reference proteome</keyword>
<gene>
    <name evidence="1" type="ORF">DCHRY22_LOCUS11874</name>
</gene>
<dbReference type="Pfam" id="PF06585">
    <property type="entry name" value="JHBP"/>
    <property type="match status" value="1"/>
</dbReference>
<name>A0A8J2R1H4_9NEOP</name>
<dbReference type="InterPro" id="IPR017943">
    <property type="entry name" value="Bactericidal_perm-incr_a/b_dom"/>
</dbReference>
<dbReference type="InterPro" id="IPR038606">
    <property type="entry name" value="To_sf"/>
</dbReference>
<sequence>MCAREKRKFLLAGKDRLIPFNLFPPYSSHDEDKSLQLQPSLHRFKGWKECTGGVSDENDYFETTDSDEFFETTTISQLKDGEQKISEYILKVIEHYKQPNPEGLPGVGSQPYGVPDSRKSVGLFSSIDFINTEVYGINKFRVIYVNLDVENMEGRAALEIDNLHIRGRYSLNAFLNSNYGGFTANITGIKITALTTLGVERDGKLRAHDISMDVNFNNIAVNFENSGILVSLLQGVFNSIGTILFESIKPNLLKEAYTNMRIEINKKIDQVVGDIEFPNTITPLDMVIVDVRNKIRDVNMDPLRIDDYNTSAALVDIYLKNTWLYGLSTLNRVGNVSLKIENKTVVADFSIGTEEMLGSTDWEISGCRGLISSFGSSSFSVKYIRGHFILAQPLDTRQRMMLKTLELDVGNIQLRFDGAGTLDYILEFSTNILPNVLRYQIVDAIQNPLKWKLQSELDQIDIEEAIKNELPRIDKLQEEGFQLAMLRFINKTSDNYDEDEFFNF</sequence>
<proteinExistence type="predicted"/>
<comment type="caution">
    <text evidence="1">The sequence shown here is derived from an EMBL/GenBank/DDBJ whole genome shotgun (WGS) entry which is preliminary data.</text>
</comment>
<dbReference type="SMART" id="SM00700">
    <property type="entry name" value="JHBP"/>
    <property type="match status" value="1"/>
</dbReference>
<evidence type="ECO:0000313" key="2">
    <source>
        <dbReference type="Proteomes" id="UP000789524"/>
    </source>
</evidence>
<accession>A0A8J2R1H4</accession>
<evidence type="ECO:0000313" key="1">
    <source>
        <dbReference type="EMBL" id="CAG9576116.1"/>
    </source>
</evidence>
<reference evidence="1" key="1">
    <citation type="submission" date="2021-09" db="EMBL/GenBank/DDBJ databases">
        <authorList>
            <person name="Martin H S."/>
        </authorList>
    </citation>
    <scope>NUCLEOTIDE SEQUENCE</scope>
</reference>
<dbReference type="SUPFAM" id="SSF55394">
    <property type="entry name" value="Bactericidal permeability-increasing protein, BPI"/>
    <property type="match status" value="1"/>
</dbReference>
<dbReference type="GO" id="GO:0008289">
    <property type="term" value="F:lipid binding"/>
    <property type="evidence" value="ECO:0007669"/>
    <property type="project" value="InterPro"/>
</dbReference>
<dbReference type="InterPro" id="IPR010562">
    <property type="entry name" value="Haemolymph_juvenile_hormone-bd"/>
</dbReference>
<dbReference type="InterPro" id="IPR020234">
    <property type="entry name" value="Mite_allergen_group-7"/>
</dbReference>
<dbReference type="OrthoDB" id="6412801at2759"/>
<dbReference type="Gene3D" id="3.15.10.30">
    <property type="entry name" value="Haemolymph juvenile hormone binding protein"/>
    <property type="match status" value="2"/>
</dbReference>
<organism evidence="1 2">
    <name type="scientific">Danaus chrysippus</name>
    <name type="common">African queen</name>
    <dbReference type="NCBI Taxonomy" id="151541"/>
    <lineage>
        <taxon>Eukaryota</taxon>
        <taxon>Metazoa</taxon>
        <taxon>Ecdysozoa</taxon>
        <taxon>Arthropoda</taxon>
        <taxon>Hexapoda</taxon>
        <taxon>Insecta</taxon>
        <taxon>Pterygota</taxon>
        <taxon>Neoptera</taxon>
        <taxon>Endopterygota</taxon>
        <taxon>Lepidoptera</taxon>
        <taxon>Glossata</taxon>
        <taxon>Ditrysia</taxon>
        <taxon>Papilionoidea</taxon>
        <taxon>Nymphalidae</taxon>
        <taxon>Danainae</taxon>
        <taxon>Danaini</taxon>
        <taxon>Danaina</taxon>
        <taxon>Danaus</taxon>
        <taxon>Anosia</taxon>
    </lineage>
</organism>
<dbReference type="PANTHER" id="PTHR11008:SF13">
    <property type="entry name" value="FI04421P"/>
    <property type="match status" value="1"/>
</dbReference>
<dbReference type="PANTHER" id="PTHR11008">
    <property type="entry name" value="PROTEIN TAKEOUT-LIKE PROTEIN"/>
    <property type="match status" value="1"/>
</dbReference>
<dbReference type="EMBL" id="CAKASE010000074">
    <property type="protein sequence ID" value="CAG9576116.1"/>
    <property type="molecule type" value="Genomic_DNA"/>
</dbReference>
<protein>
    <submittedName>
        <fullName evidence="1">(African queen) hypothetical protein</fullName>
    </submittedName>
</protein>
<dbReference type="AlphaFoldDB" id="A0A8J2R1H4"/>